<name>A0A7X0DP15_NOVIT</name>
<dbReference type="Pfam" id="PF13466">
    <property type="entry name" value="STAS_2"/>
    <property type="match status" value="1"/>
</dbReference>
<dbReference type="InterPro" id="IPR058548">
    <property type="entry name" value="MlaB-like_STAS"/>
</dbReference>
<reference evidence="2 3" key="1">
    <citation type="submission" date="2020-08" db="EMBL/GenBank/DDBJ databases">
        <title>Genomic Encyclopedia of Type Strains, Phase IV (KMG-IV): sequencing the most valuable type-strain genomes for metagenomic binning, comparative biology and taxonomic classification.</title>
        <authorList>
            <person name="Goeker M."/>
        </authorList>
    </citation>
    <scope>NUCLEOTIDE SEQUENCE [LARGE SCALE GENOMIC DNA]</scope>
    <source>
        <strain evidence="2 3">DSM 11590</strain>
    </source>
</reference>
<dbReference type="Proteomes" id="UP000544872">
    <property type="component" value="Unassembled WGS sequence"/>
</dbReference>
<dbReference type="InterPro" id="IPR036513">
    <property type="entry name" value="STAS_dom_sf"/>
</dbReference>
<proteinExistence type="predicted"/>
<gene>
    <name evidence="2" type="ORF">FHS48_003355</name>
</gene>
<dbReference type="PROSITE" id="PS50801">
    <property type="entry name" value="STAS"/>
    <property type="match status" value="1"/>
</dbReference>
<dbReference type="AlphaFoldDB" id="A0A7X0DP15"/>
<evidence type="ECO:0000313" key="3">
    <source>
        <dbReference type="Proteomes" id="UP000544872"/>
    </source>
</evidence>
<protein>
    <submittedName>
        <fullName evidence="2">Anti-anti-sigma regulatory factor</fullName>
    </submittedName>
</protein>
<dbReference type="InterPro" id="IPR002645">
    <property type="entry name" value="STAS_dom"/>
</dbReference>
<dbReference type="CDD" id="cd07043">
    <property type="entry name" value="STAS_anti-anti-sigma_factors"/>
    <property type="match status" value="1"/>
</dbReference>
<evidence type="ECO:0000313" key="2">
    <source>
        <dbReference type="EMBL" id="MBB6211909.1"/>
    </source>
</evidence>
<dbReference type="Gene3D" id="3.30.750.24">
    <property type="entry name" value="STAS domain"/>
    <property type="match status" value="1"/>
</dbReference>
<dbReference type="EMBL" id="JACIIX010000015">
    <property type="protein sequence ID" value="MBB6211909.1"/>
    <property type="molecule type" value="Genomic_DNA"/>
</dbReference>
<feature type="domain" description="STAS" evidence="1">
    <location>
        <begin position="1"/>
        <end position="98"/>
    </location>
</feature>
<organism evidence="2 3">
    <name type="scientific">Novispirillum itersonii</name>
    <name type="common">Aquaspirillum itersonii</name>
    <dbReference type="NCBI Taxonomy" id="189"/>
    <lineage>
        <taxon>Bacteria</taxon>
        <taxon>Pseudomonadati</taxon>
        <taxon>Pseudomonadota</taxon>
        <taxon>Alphaproteobacteria</taxon>
        <taxon>Rhodospirillales</taxon>
        <taxon>Novispirillaceae</taxon>
        <taxon>Novispirillum</taxon>
    </lineage>
</organism>
<evidence type="ECO:0000259" key="1">
    <source>
        <dbReference type="PROSITE" id="PS50801"/>
    </source>
</evidence>
<dbReference type="RefSeq" id="WP_184265100.1">
    <property type="nucleotide sequence ID" value="NZ_JACIIX010000015.1"/>
</dbReference>
<accession>A0A7X0DP15</accession>
<comment type="caution">
    <text evidence="2">The sequence shown here is derived from an EMBL/GenBank/DDBJ whole genome shotgun (WGS) entry which is preliminary data.</text>
</comment>
<dbReference type="SUPFAM" id="SSF52091">
    <property type="entry name" value="SpoIIaa-like"/>
    <property type="match status" value="1"/>
</dbReference>
<keyword evidence="3" id="KW-1185">Reference proteome</keyword>
<sequence>MHVSLLNRPDEVIAVLSGELTLTTLDDVLPVLVDLSDAPEHDVCIDLSGVPVIDASAIGLLIAVNQRLRAAGHDLTVFCPPGQPRGLISVIGLDQEVKVIDWSNSGSNPAQPGVLYH</sequence>